<reference evidence="1 2" key="1">
    <citation type="submission" date="2018-10" db="EMBL/GenBank/DDBJ databases">
        <title>Genomic Encyclopedia of Archaeal and Bacterial Type Strains, Phase II (KMG-II): from individual species to whole genera.</title>
        <authorList>
            <person name="Goeker M."/>
        </authorList>
    </citation>
    <scope>NUCLEOTIDE SEQUENCE [LARGE SCALE GENOMIC DNA]</scope>
    <source>
        <strain evidence="1 2">DSM 29317</strain>
    </source>
</reference>
<proteinExistence type="predicted"/>
<comment type="caution">
    <text evidence="1">The sequence shown here is derived from an EMBL/GenBank/DDBJ whole genome shotgun (WGS) entry which is preliminary data.</text>
</comment>
<organism evidence="1 2">
    <name type="scientific">Ruegeria conchae</name>
    <dbReference type="NCBI Taxonomy" id="981384"/>
    <lineage>
        <taxon>Bacteria</taxon>
        <taxon>Pseudomonadati</taxon>
        <taxon>Pseudomonadota</taxon>
        <taxon>Alphaproteobacteria</taxon>
        <taxon>Rhodobacterales</taxon>
        <taxon>Roseobacteraceae</taxon>
        <taxon>Ruegeria</taxon>
    </lineage>
</organism>
<gene>
    <name evidence="1" type="ORF">CLV75_1965</name>
</gene>
<dbReference type="AlphaFoldDB" id="A0A497ZKU0"/>
<name>A0A497ZKU0_9RHOB</name>
<dbReference type="STRING" id="981384.GCA_000192475_00393"/>
<keyword evidence="2" id="KW-1185">Reference proteome</keyword>
<evidence type="ECO:0000313" key="2">
    <source>
        <dbReference type="Proteomes" id="UP000271700"/>
    </source>
</evidence>
<dbReference type="EMBL" id="RCCT01000002">
    <property type="protein sequence ID" value="RLK08292.1"/>
    <property type="molecule type" value="Genomic_DNA"/>
</dbReference>
<dbReference type="Proteomes" id="UP000271700">
    <property type="component" value="Unassembled WGS sequence"/>
</dbReference>
<dbReference type="RefSeq" id="WP_010443237.1">
    <property type="nucleotide sequence ID" value="NZ_AEYW01000023.1"/>
</dbReference>
<evidence type="ECO:0008006" key="3">
    <source>
        <dbReference type="Google" id="ProtNLM"/>
    </source>
</evidence>
<sequence length="291" mass="32745">MQMVIQAGAHFTDHDPLLNLLQANVQLVAESHAAFWGMRPFRKIFRPALKPAADRPSHQDTRARFQKLMPQGQQVDRAILSSALYLGERASIIMDGQFYANAGQRMSYMDHLFSDSSVELFVGLRNPGSFIPKVLMLLSAPEREHIVATTDLSCLSWLAMIEDIRDLAPDVKITLWSNEDSPLILGDIARALVGLPADTQLDQEYALLSSLISDLGKQELKGLREQQRPPNDPIFRGRLAQIFQQHALTGAIEEEVELPGWSEDIIAAFTELYEQDLARLRTMPDLRFLNP</sequence>
<protein>
    <recommendedName>
        <fullName evidence="3">Sulfotransferase family protein</fullName>
    </recommendedName>
</protein>
<dbReference type="OrthoDB" id="7816979at2"/>
<evidence type="ECO:0000313" key="1">
    <source>
        <dbReference type="EMBL" id="RLK08292.1"/>
    </source>
</evidence>
<accession>A0A497ZKU0</accession>